<evidence type="ECO:0000256" key="1">
    <source>
        <dbReference type="SAM" id="Phobius"/>
    </source>
</evidence>
<feature type="transmembrane region" description="Helical" evidence="1">
    <location>
        <begin position="148"/>
        <end position="169"/>
    </location>
</feature>
<dbReference type="GeneID" id="72467565"/>
<reference evidence="2" key="1">
    <citation type="journal article" date="2022" name="Int. J. Syst. Evol. Microbiol.">
        <title>Prevotella lacticifex sp. nov., isolated from the rumen of cows.</title>
        <authorList>
            <person name="Shinkai T."/>
            <person name="Ikeyama N."/>
            <person name="Kumagai M."/>
            <person name="Ohmori H."/>
            <person name="Sakamoto M."/>
            <person name="Ohkuma M."/>
            <person name="Mitsumori M."/>
        </authorList>
    </citation>
    <scope>NUCLEOTIDE SEQUENCE</scope>
    <source>
        <strain evidence="2">R5076</strain>
    </source>
</reference>
<dbReference type="AlphaFoldDB" id="A0A9R1C9C5"/>
<gene>
    <name evidence="2" type="ORF">PRLR5076_12540</name>
</gene>
<feature type="transmembrane region" description="Helical" evidence="1">
    <location>
        <begin position="65"/>
        <end position="88"/>
    </location>
</feature>
<sequence>MDKLFFFVTNSQAWKDTREFHENFFVTHNAFMYGVLTAIIVALVLALVFYFGCCNKRNDDSMANTGVWAGFLLVTGLLVFLTANFAFIGKSNVADSQSIFYKHSFYKANTEFVIEKTRDNQNQQQVDEYTTARQKIETDLNNGKDVRYSYSLGCTVYSLLFFYIFSLLFKGFTYQGIAIPHPWPHKSK</sequence>
<organism evidence="2 3">
    <name type="scientific">Prevotella lacticifex</name>
    <dbReference type="NCBI Taxonomy" id="2854755"/>
    <lineage>
        <taxon>Bacteria</taxon>
        <taxon>Pseudomonadati</taxon>
        <taxon>Bacteroidota</taxon>
        <taxon>Bacteroidia</taxon>
        <taxon>Bacteroidales</taxon>
        <taxon>Prevotellaceae</taxon>
        <taxon>Prevotella</taxon>
    </lineage>
</organism>
<keyword evidence="1" id="KW-0812">Transmembrane</keyword>
<evidence type="ECO:0000313" key="3">
    <source>
        <dbReference type="Proteomes" id="UP000825483"/>
    </source>
</evidence>
<name>A0A9R1C9C5_9BACT</name>
<keyword evidence="1" id="KW-1133">Transmembrane helix</keyword>
<proteinExistence type="predicted"/>
<keyword evidence="1" id="KW-0472">Membrane</keyword>
<dbReference type="EMBL" id="BPUB01000001">
    <property type="protein sequence ID" value="GJG58403.1"/>
    <property type="molecule type" value="Genomic_DNA"/>
</dbReference>
<keyword evidence="3" id="KW-1185">Reference proteome</keyword>
<comment type="caution">
    <text evidence="2">The sequence shown here is derived from an EMBL/GenBank/DDBJ whole genome shotgun (WGS) entry which is preliminary data.</text>
</comment>
<accession>A0A9R1C9C5</accession>
<evidence type="ECO:0000313" key="2">
    <source>
        <dbReference type="EMBL" id="GJG58403.1"/>
    </source>
</evidence>
<dbReference type="Proteomes" id="UP000825483">
    <property type="component" value="Unassembled WGS sequence"/>
</dbReference>
<feature type="transmembrane region" description="Helical" evidence="1">
    <location>
        <begin position="30"/>
        <end position="53"/>
    </location>
</feature>
<protein>
    <submittedName>
        <fullName evidence="2">Uncharacterized protein</fullName>
    </submittedName>
</protein>
<dbReference type="RefSeq" id="WP_223929298.1">
    <property type="nucleotide sequence ID" value="NZ_BPTU01000001.1"/>
</dbReference>